<accession>A0AAW8R466</accession>
<dbReference type="AlphaFoldDB" id="A0AAW8R466"/>
<comment type="caution">
    <text evidence="2">The sequence shown here is derived from an EMBL/GenBank/DDBJ whole genome shotgun (WGS) entry which is preliminary data.</text>
</comment>
<dbReference type="NCBIfam" id="NF038116">
    <property type="entry name" value="Sden1266_dom"/>
    <property type="match status" value="1"/>
</dbReference>
<feature type="chain" id="PRO_5043970337" evidence="1">
    <location>
        <begin position="27"/>
        <end position="250"/>
    </location>
</feature>
<evidence type="ECO:0000256" key="1">
    <source>
        <dbReference type="SAM" id="SignalP"/>
    </source>
</evidence>
<keyword evidence="3" id="KW-1185">Reference proteome</keyword>
<sequence>MKFITSKTLFSIAMVSSIVFTGDLFANQDTSSALVKSKEYQPNIVDAAGEKQIKYKTAEQGKITNSAATKAELNLKKNVAPLTRETARSYDDPDFWIYDSYVTLDNDIDYDGYYSSFTIEFDVDTIYQRAAIYAEIYSSTNDTFTPFYTTDIYYINGDNTQDAIVVENSLITGFPSNDYEIMIVIYDADTDEVVAVSDGTDDADLAFISLESENYEYVEPVDVIVVENGGSFGSWLLAGLGLVALRRAIK</sequence>
<feature type="signal peptide" evidence="1">
    <location>
        <begin position="1"/>
        <end position="26"/>
    </location>
</feature>
<dbReference type="RefSeq" id="WP_311362907.1">
    <property type="nucleotide sequence ID" value="NZ_JAVRIE010000007.1"/>
</dbReference>
<dbReference type="Proteomes" id="UP001249020">
    <property type="component" value="Unassembled WGS sequence"/>
</dbReference>
<protein>
    <submittedName>
        <fullName evidence="2">Choice-of-anchor H family protein</fullName>
    </submittedName>
</protein>
<evidence type="ECO:0000313" key="3">
    <source>
        <dbReference type="Proteomes" id="UP001249020"/>
    </source>
</evidence>
<gene>
    <name evidence="2" type="ORF">RM544_16480</name>
</gene>
<dbReference type="EMBL" id="JAVRIE010000007">
    <property type="protein sequence ID" value="MDT0584146.1"/>
    <property type="molecule type" value="Genomic_DNA"/>
</dbReference>
<reference evidence="2 3" key="1">
    <citation type="submission" date="2023-09" db="EMBL/GenBank/DDBJ databases">
        <authorList>
            <person name="Rey-Velasco X."/>
        </authorList>
    </citation>
    <scope>NUCLEOTIDE SEQUENCE [LARGE SCALE GENOMIC DNA]</scope>
    <source>
        <strain evidence="2 3">W409</strain>
    </source>
</reference>
<organism evidence="2 3">
    <name type="scientific">Brumicola blandensis</name>
    <dbReference type="NCBI Taxonomy" id="3075611"/>
    <lineage>
        <taxon>Bacteria</taxon>
        <taxon>Pseudomonadati</taxon>
        <taxon>Pseudomonadota</taxon>
        <taxon>Gammaproteobacteria</taxon>
        <taxon>Alteromonadales</taxon>
        <taxon>Alteromonadaceae</taxon>
        <taxon>Brumicola</taxon>
    </lineage>
</organism>
<proteinExistence type="predicted"/>
<evidence type="ECO:0000313" key="2">
    <source>
        <dbReference type="EMBL" id="MDT0584146.1"/>
    </source>
</evidence>
<name>A0AAW8R466_9ALTE</name>
<keyword evidence="1" id="KW-0732">Signal</keyword>